<comment type="caution">
    <text evidence="2">The sequence shown here is derived from an EMBL/GenBank/DDBJ whole genome shotgun (WGS) entry which is preliminary data.</text>
</comment>
<dbReference type="OrthoDB" id="7701010at2759"/>
<feature type="region of interest" description="Disordered" evidence="1">
    <location>
        <begin position="87"/>
        <end position="116"/>
    </location>
</feature>
<protein>
    <submittedName>
        <fullName evidence="2">Uncharacterized protein</fullName>
    </submittedName>
</protein>
<sequence>MKKLKYYQICLIIQHKKYYQSLDNQNEIEDLSNLPIHEGTSEDEFDFTKKPKRKKANIIIEETESEKDILSESELNYVEPRVIINNKKDDGESVDSQKSQQKQNPLMERLMKDNRKKDEENIKLKRQLQQYKLILSSNQSKQQQEEQQKLEQPQKQRYDPYFYIDHDTFHVGDDIYIPSSTSREAFDAPNPSKFIKTMSLAFGTMKHFLSA</sequence>
<dbReference type="EMBL" id="JAAOIC020000016">
    <property type="protein sequence ID" value="KAG8041560.1"/>
    <property type="molecule type" value="Genomic_DNA"/>
</dbReference>
<evidence type="ECO:0000313" key="3">
    <source>
        <dbReference type="Proteomes" id="UP000729913"/>
    </source>
</evidence>
<feature type="compositionally biased region" description="Polar residues" evidence="1">
    <location>
        <begin position="94"/>
        <end position="104"/>
    </location>
</feature>
<feature type="compositionally biased region" description="Basic and acidic residues" evidence="1">
    <location>
        <begin position="143"/>
        <end position="157"/>
    </location>
</feature>
<gene>
    <name evidence="2" type="ORF">G9C98_002853</name>
</gene>
<evidence type="ECO:0000313" key="2">
    <source>
        <dbReference type="EMBL" id="KAG8041560.1"/>
    </source>
</evidence>
<reference evidence="2" key="1">
    <citation type="submission" date="2020-03" db="EMBL/GenBank/DDBJ databases">
        <authorList>
            <person name="Chebbi M.A."/>
            <person name="Drezen J.M."/>
        </authorList>
    </citation>
    <scope>NUCLEOTIDE SEQUENCE</scope>
    <source>
        <tissue evidence="2">Whole body</tissue>
    </source>
</reference>
<name>A0A8J5R888_9HYME</name>
<dbReference type="AlphaFoldDB" id="A0A8J5R888"/>
<accession>A0A8J5R888</accession>
<keyword evidence="3" id="KW-1185">Reference proteome</keyword>
<dbReference type="Proteomes" id="UP000729913">
    <property type="component" value="Unassembled WGS sequence"/>
</dbReference>
<feature type="region of interest" description="Disordered" evidence="1">
    <location>
        <begin position="138"/>
        <end position="157"/>
    </location>
</feature>
<reference evidence="2" key="2">
    <citation type="submission" date="2021-04" db="EMBL/GenBank/DDBJ databases">
        <title>Genome-wide patterns of bracovirus chromosomal integration into multiple host tissues during parasitism.</title>
        <authorList>
            <person name="Chebbi M.A.C."/>
        </authorList>
    </citation>
    <scope>NUCLEOTIDE SEQUENCE</scope>
    <source>
        <tissue evidence="2">Whole body</tissue>
    </source>
</reference>
<evidence type="ECO:0000256" key="1">
    <source>
        <dbReference type="SAM" id="MobiDB-lite"/>
    </source>
</evidence>
<proteinExistence type="predicted"/>
<organism evidence="2 3">
    <name type="scientific">Cotesia typhae</name>
    <dbReference type="NCBI Taxonomy" id="2053667"/>
    <lineage>
        <taxon>Eukaryota</taxon>
        <taxon>Metazoa</taxon>
        <taxon>Ecdysozoa</taxon>
        <taxon>Arthropoda</taxon>
        <taxon>Hexapoda</taxon>
        <taxon>Insecta</taxon>
        <taxon>Pterygota</taxon>
        <taxon>Neoptera</taxon>
        <taxon>Endopterygota</taxon>
        <taxon>Hymenoptera</taxon>
        <taxon>Apocrita</taxon>
        <taxon>Ichneumonoidea</taxon>
        <taxon>Braconidae</taxon>
        <taxon>Microgastrinae</taxon>
        <taxon>Cotesia</taxon>
    </lineage>
</organism>